<evidence type="ECO:0000256" key="2">
    <source>
        <dbReference type="ARBA" id="ARBA00022723"/>
    </source>
</evidence>
<evidence type="ECO:0000313" key="6">
    <source>
        <dbReference type="EMBL" id="ETJ41937.1"/>
    </source>
</evidence>
<dbReference type="Pfam" id="PF04794">
    <property type="entry name" value="YdjC"/>
    <property type="match status" value="1"/>
</dbReference>
<evidence type="ECO:0000256" key="5">
    <source>
        <dbReference type="ARBA" id="ARBA00023277"/>
    </source>
</evidence>
<keyword evidence="2" id="KW-0479">Metal-binding</keyword>
<gene>
    <name evidence="6" type="ORF">Q604_UNBC04107G0001</name>
</gene>
<dbReference type="InterPro" id="IPR006879">
    <property type="entry name" value="YdjC-like"/>
</dbReference>
<evidence type="ECO:0000256" key="4">
    <source>
        <dbReference type="ARBA" id="ARBA00022842"/>
    </source>
</evidence>
<comment type="cofactor">
    <cofactor evidence="1">
        <name>Mg(2+)</name>
        <dbReference type="ChEBI" id="CHEBI:18420"/>
    </cofactor>
</comment>
<feature type="non-terminal residue" evidence="6">
    <location>
        <position position="1"/>
    </location>
</feature>
<dbReference type="SUPFAM" id="SSF88713">
    <property type="entry name" value="Glycoside hydrolase/deacetylase"/>
    <property type="match status" value="1"/>
</dbReference>
<dbReference type="Gene3D" id="3.20.20.370">
    <property type="entry name" value="Glycoside hydrolase/deacetylase"/>
    <property type="match status" value="1"/>
</dbReference>
<protein>
    <submittedName>
        <fullName evidence="6">Uncharacterized protein</fullName>
    </submittedName>
</protein>
<reference evidence="6" key="1">
    <citation type="submission" date="2013-12" db="EMBL/GenBank/DDBJ databases">
        <title>A Varibaculum cambriense genome reconstructed from a premature infant gut community with otherwise low bacterial novelty that shifts toward anaerobic metabolism during the third week of life.</title>
        <authorList>
            <person name="Brown C.T."/>
            <person name="Sharon I."/>
            <person name="Thomas B.C."/>
            <person name="Castelle C.J."/>
            <person name="Morowitz M.J."/>
            <person name="Banfield J.F."/>
        </authorList>
    </citation>
    <scope>NUCLEOTIDE SEQUENCE</scope>
</reference>
<dbReference type="PANTHER" id="PTHR31609:SF1">
    <property type="entry name" value="CARBOHYDRATE DEACETYLASE"/>
    <property type="match status" value="1"/>
</dbReference>
<dbReference type="AlphaFoldDB" id="W1YHJ4"/>
<dbReference type="GO" id="GO:0019213">
    <property type="term" value="F:deacetylase activity"/>
    <property type="evidence" value="ECO:0007669"/>
    <property type="project" value="TreeGrafter"/>
</dbReference>
<proteinExistence type="predicted"/>
<keyword evidence="5" id="KW-0119">Carbohydrate metabolism</keyword>
<dbReference type="EMBL" id="AZMM01004107">
    <property type="protein sequence ID" value="ETJ41937.1"/>
    <property type="molecule type" value="Genomic_DNA"/>
</dbReference>
<keyword evidence="3" id="KW-0378">Hydrolase</keyword>
<dbReference type="PANTHER" id="PTHR31609">
    <property type="entry name" value="YDJC DEACETYLASE FAMILY MEMBER"/>
    <property type="match status" value="1"/>
</dbReference>
<comment type="caution">
    <text evidence="6">The sequence shown here is derived from an EMBL/GenBank/DDBJ whole genome shotgun (WGS) entry which is preliminary data.</text>
</comment>
<organism evidence="6">
    <name type="scientific">human gut metagenome</name>
    <dbReference type="NCBI Taxonomy" id="408170"/>
    <lineage>
        <taxon>unclassified sequences</taxon>
        <taxon>metagenomes</taxon>
        <taxon>organismal metagenomes</taxon>
    </lineage>
</organism>
<keyword evidence="4" id="KW-0460">Magnesium</keyword>
<name>W1YHJ4_9ZZZZ</name>
<dbReference type="GO" id="GO:0046872">
    <property type="term" value="F:metal ion binding"/>
    <property type="evidence" value="ECO:0007669"/>
    <property type="project" value="UniProtKB-KW"/>
</dbReference>
<dbReference type="GO" id="GO:0005975">
    <property type="term" value="P:carbohydrate metabolic process"/>
    <property type="evidence" value="ECO:0007669"/>
    <property type="project" value="InterPro"/>
</dbReference>
<dbReference type="InterPro" id="IPR011330">
    <property type="entry name" value="Glyco_hydro/deAcase_b/a-brl"/>
</dbReference>
<sequence length="71" mass="7784">FFMKRKITMSKLIVNADDFGLHSAVNAGIIDGHRRGIITSTSLMAGGEAFTEAVSMANRTLSWALVFILPW</sequence>
<accession>W1YHJ4</accession>
<evidence type="ECO:0000256" key="1">
    <source>
        <dbReference type="ARBA" id="ARBA00001946"/>
    </source>
</evidence>
<dbReference type="GO" id="GO:0016787">
    <property type="term" value="F:hydrolase activity"/>
    <property type="evidence" value="ECO:0007669"/>
    <property type="project" value="UniProtKB-KW"/>
</dbReference>
<evidence type="ECO:0000256" key="3">
    <source>
        <dbReference type="ARBA" id="ARBA00022801"/>
    </source>
</evidence>